<comment type="similarity">
    <text evidence="13">Belongs to the sodium channel (TC 1.A.1.10) family.</text>
</comment>
<comment type="subcellular location">
    <subcellularLocation>
        <location evidence="1 13">Cell membrane</location>
        <topology evidence="1 13">Multi-pass membrane protein</topology>
    </subcellularLocation>
</comment>
<keyword evidence="5" id="KW-0677">Repeat</keyword>
<feature type="compositionally biased region" description="Basic residues" evidence="14">
    <location>
        <begin position="20"/>
        <end position="36"/>
    </location>
</feature>
<keyword evidence="13" id="KW-0894">Sodium channel</keyword>
<feature type="domain" description="Ion transport" evidence="15">
    <location>
        <begin position="1796"/>
        <end position="2048"/>
    </location>
</feature>
<dbReference type="InterPro" id="IPR001696">
    <property type="entry name" value="Na_channel_asu"/>
</dbReference>
<dbReference type="SUPFAM" id="SSF81324">
    <property type="entry name" value="Voltage-gated potassium channels"/>
    <property type="match status" value="4"/>
</dbReference>
<dbReference type="GO" id="GO:0019228">
    <property type="term" value="P:neuronal action potential"/>
    <property type="evidence" value="ECO:0007669"/>
    <property type="project" value="TreeGrafter"/>
</dbReference>
<feature type="transmembrane region" description="Helical" evidence="13">
    <location>
        <begin position="1565"/>
        <end position="1588"/>
    </location>
</feature>
<dbReference type="InterPro" id="IPR005821">
    <property type="entry name" value="Ion_trans_dom"/>
</dbReference>
<keyword evidence="12 13" id="KW-0407">Ion channel</keyword>
<dbReference type="Pfam" id="PF00520">
    <property type="entry name" value="Ion_trans"/>
    <property type="match status" value="4"/>
</dbReference>
<dbReference type="OrthoDB" id="2984333at2759"/>
<keyword evidence="13" id="KW-0739">Sodium transport</keyword>
<evidence type="ECO:0000256" key="12">
    <source>
        <dbReference type="ARBA" id="ARBA00023303"/>
    </source>
</evidence>
<feature type="transmembrane region" description="Helical" evidence="13">
    <location>
        <begin position="416"/>
        <end position="438"/>
    </location>
</feature>
<dbReference type="EMBL" id="LJIJ01000139">
    <property type="protein sequence ID" value="ODN01760.1"/>
    <property type="molecule type" value="Genomic_DNA"/>
</dbReference>
<evidence type="ECO:0000256" key="3">
    <source>
        <dbReference type="ARBA" id="ARBA00022475"/>
    </source>
</evidence>
<evidence type="ECO:0000256" key="4">
    <source>
        <dbReference type="ARBA" id="ARBA00022692"/>
    </source>
</evidence>
<keyword evidence="11" id="KW-0325">Glycoprotein</keyword>
<name>A0A1D2N922_ORCCI</name>
<dbReference type="Gene3D" id="1.20.120.350">
    <property type="entry name" value="Voltage-gated potassium channels. Chain C"/>
    <property type="match status" value="4"/>
</dbReference>
<evidence type="ECO:0000256" key="8">
    <source>
        <dbReference type="ARBA" id="ARBA00023065"/>
    </source>
</evidence>
<keyword evidence="2 13" id="KW-0813">Transport</keyword>
<keyword evidence="4 13" id="KW-0812">Transmembrane</keyword>
<keyword evidence="17" id="KW-1185">Reference proteome</keyword>
<feature type="transmembrane region" description="Helical" evidence="13">
    <location>
        <begin position="316"/>
        <end position="334"/>
    </location>
</feature>
<evidence type="ECO:0000313" key="17">
    <source>
        <dbReference type="Proteomes" id="UP000094527"/>
    </source>
</evidence>
<dbReference type="PANTHER" id="PTHR10037">
    <property type="entry name" value="VOLTAGE-GATED CATION CHANNEL CALCIUM AND SODIUM"/>
    <property type="match status" value="1"/>
</dbReference>
<keyword evidence="8 13" id="KW-0406">Ion transport</keyword>
<dbReference type="STRING" id="48709.A0A1D2N922"/>
<evidence type="ECO:0000256" key="1">
    <source>
        <dbReference type="ARBA" id="ARBA00004651"/>
    </source>
</evidence>
<feature type="transmembrane region" description="Helical" evidence="13">
    <location>
        <begin position="1912"/>
        <end position="1940"/>
    </location>
</feature>
<evidence type="ECO:0000313" key="16">
    <source>
        <dbReference type="EMBL" id="ODN01760.1"/>
    </source>
</evidence>
<comment type="caution">
    <text evidence="16">The sequence shown here is derived from an EMBL/GenBank/DDBJ whole genome shotgun (WGS) entry which is preliminary data.</text>
</comment>
<dbReference type="InterPro" id="IPR043203">
    <property type="entry name" value="VGCC_Ca_Na"/>
</dbReference>
<dbReference type="Gene3D" id="1.10.238.10">
    <property type="entry name" value="EF-hand"/>
    <property type="match status" value="1"/>
</dbReference>
<keyword evidence="6 13" id="KW-0851">Voltage-gated channel</keyword>
<keyword evidence="9 13" id="KW-0472">Membrane</keyword>
<feature type="transmembrane region" description="Helical" evidence="13">
    <location>
        <begin position="1431"/>
        <end position="1452"/>
    </location>
</feature>
<feature type="domain" description="Ion transport" evidence="15">
    <location>
        <begin position="1429"/>
        <end position="1721"/>
    </location>
</feature>
<feature type="transmembrane region" description="Helical" evidence="13">
    <location>
        <begin position="1858"/>
        <end position="1891"/>
    </location>
</feature>
<evidence type="ECO:0000256" key="14">
    <source>
        <dbReference type="SAM" id="MobiDB-lite"/>
    </source>
</evidence>
<keyword evidence="3" id="KW-1003">Cell membrane</keyword>
<proteinExistence type="inferred from homology"/>
<feature type="non-terminal residue" evidence="16">
    <location>
        <position position="1"/>
    </location>
</feature>
<dbReference type="Proteomes" id="UP000094527">
    <property type="component" value="Unassembled WGS sequence"/>
</dbReference>
<dbReference type="FunFam" id="1.20.120.350:FF:000009">
    <property type="entry name" value="Voltage-dependent T-type calcium channel subunit alpha"/>
    <property type="match status" value="1"/>
</dbReference>
<keyword evidence="7 13" id="KW-1133">Transmembrane helix</keyword>
<evidence type="ECO:0000256" key="2">
    <source>
        <dbReference type="ARBA" id="ARBA00022448"/>
    </source>
</evidence>
<feature type="transmembrane region" description="Helical" evidence="13">
    <location>
        <begin position="975"/>
        <end position="997"/>
    </location>
</feature>
<evidence type="ECO:0000256" key="7">
    <source>
        <dbReference type="ARBA" id="ARBA00022989"/>
    </source>
</evidence>
<sequence>AIKTRHWETDSEVDHDLSTRPKRKKKVRKRARRKKSSSSSCSCSSCSTSDNSNCSCCCCCTTSCSSLPCSSDSDERFAKYYELTSDEAEFRGVDFPAESRKDRRNMVKLLLHTMVMWDDIWRTRSPDEMSSASESDNSKAAGKANTSDSGLTSSEDEEHSDRFRHGVDYKQKMKDKRAGKEIKRNLNVEEQQEMAERGRLKQALEMTEDCGVFFSGRWYGQPLEEIDPFIFDDTFCVLGWRQQNTCIVYRYYKGCSIGYFAPDHPVRLFAFSVLTHRYFGRIIMFTILANCVTLALEKFEYDRHGTRVRNQLSYTITEALELTYLVIYTFEMFAKIIAKGFICQRMAYLRNGWNVLDFIVVLTSYLSYISELILTNDISNVGKLEFLRIFKVLRAVKTISILPGLRKIVNALINSAVQLCEVMCLTLFVVMIFALIGMEFFHGRFRNKCVRIQGETNDDGRIPKFQKITEGLSHYMTDWLYNMWVEDEHNWLYRDYPDSEPLPCGNSSTARSCEEGYVCLEVHNSKNPNNDWISFDNFLMAALQTMQVMTLDYWERTYEIAVSCVGKEAIVYFVFVIFIGGYYMLNLMLAVVTLCYEKEQKNPDVKTAKLTVQKRLELTRQMSNFHFEHLNHQRLRLFEGFRNRTARERDELLLRMLRAEEFAHPIMRDRFENSSQCVNAMYKLLQQDNRYQNLKVSQTKLQQLAMDNKYRQPLPEDNCYEEYNLYEAHSDAELVDNDDADCLELKNGKFCNFRLKGFDQAFIVQSKAKFITRPIKEKDFSLYPEQQKWESIKIWLAVWRGIMKPIVEDWKYGYLMTFCIFVNTVICCLEHHRQPRWLDVFIFRANDTFTYIFSFEVFLKAVAYQHHFFEYGWNKFDLFVAVGSLIDTQLQNQIGFKGIRALKLLRILKLAQAWDTMKILLNILIGAMGEMANLLTILFIAMYIFAVFGMQFLAGGYEPKNFRADFFPANYPRLAWQNSFASFIMVFRVFCGEWIVLTWECIEAHRVEKEEYKCFLMFIPTLVLGNFIILNLFVALLLHIFDSADEMTKNLKENRRGRARGFRRFWKGLKRRFSRTEGKEKVKKKKKPFSWVKKRNKVRPINVLENETTSQLQENEGLSNAETNSWTSIITTTLFADTFPVVHPISTTTSVHEIHVIPPDSTTTTADITTHDVPPILTTTSVDEALIVSPISNAATAETTPDVPPNLTITSVESTPVAPPVLSSTIADDHSKITTPTTAVSSVHKESPVSANNEVTPPEPEHRQLRIVLPYRLPKWRFYKVVLKYKEYEDGKIDHDSDVDDEDLMHTPQREAQNEKEGADEPIDKIIDFQENVDVASVGPENSTRSAAHSVASTFNDNRKRKFQISIFLQDIGEVDDVGEKIEEEEPLNPCFPPNWYAKHKCYTCWLEKTENNPSINYQRRRLLKLMSHSYYEWFMFVMIIVSSVLLCFDDIHLNSNPPLKYFLFYSGTVITIIFLIDFCLKVFAKGIYFCFTNGWMLLDFIVVVVGVFSLIMDLVIGLDTTSSSHYLTDLKVIRTLRALRPLRAISRYHGMRIVVNSLIQAIPAIFNVFCVCLVFWLVFAIMGVQFFKGRFFRCVNQLGEVLDHTVLIQKINQHVALVAPNKLVCCHKAKAYKFAWVNAFPNFDSVPRAYIALLYLATFEGWNEVIRIATDARDIDQQPVRDVDMAAEIYFISFAMFGGFLTTNLFVGVITDNFNTLKKKVMRGTMYFSLGFHNVNCLSKNFEGDLYEALMSPTQLRYYMSLKRLGRKQPRRVIPKPSSPARLAFFEIATSQRGEFIMFIVIFLNIAVMCFDRYGNSIMDDAILESLNAFFIYVYTFEALVKLIGLGTYYFKNGWNVFDFVILMISIVDYGVTDLITASFPVPPSMIRLLRIMRVGRMLRLMKAAKSIRRIVFSLLVSLPSLFNVGALMVLIIFIYSIIGMSVFGRIGYAGSIDEITNFETFTNAFFLLFRLTTLAGWDDILGSLVPTETECGDAPENDCGVPGKPECVSYIVGLIYIVSFIIITNYVIVNMFIAIILENFDQASKEDDLEITADDVDIFLSKWAIFDGDATQFMELKYLSPFLNSLEPPLRMKFPNQTAITALDIPIYRRGLVHVYDVLRNVLVFILGQAEAKQIEDIQAIINARFTGQFRQRRVLPIVSTTRIWKIQHNSATMLQRFWRNKVKRRKAAAAAAAMNVNNQNETLRKRSVNYPNKTKIVKHQAFDIGAE</sequence>
<dbReference type="GO" id="GO:0001518">
    <property type="term" value="C:voltage-gated sodium channel complex"/>
    <property type="evidence" value="ECO:0007669"/>
    <property type="project" value="UniProtKB-UniRule"/>
</dbReference>
<reference evidence="16 17" key="1">
    <citation type="journal article" date="2016" name="Genome Biol. Evol.">
        <title>Gene Family Evolution Reflects Adaptation to Soil Environmental Stressors in the Genome of the Collembolan Orchesella cincta.</title>
        <authorList>
            <person name="Faddeeva-Vakhrusheva A."/>
            <person name="Derks M.F."/>
            <person name="Anvar S.Y."/>
            <person name="Agamennone V."/>
            <person name="Suring W."/>
            <person name="Smit S."/>
            <person name="van Straalen N.M."/>
            <person name="Roelofs D."/>
        </authorList>
    </citation>
    <scope>NUCLEOTIDE SEQUENCE [LARGE SCALE GENOMIC DNA]</scope>
    <source>
        <tissue evidence="16">Mixed pool</tissue>
    </source>
</reference>
<feature type="transmembrane region" description="Helical" evidence="13">
    <location>
        <begin position="1690"/>
        <end position="1711"/>
    </location>
</feature>
<feature type="transmembrane region" description="Helical" evidence="13">
    <location>
        <begin position="278"/>
        <end position="296"/>
    </location>
</feature>
<comment type="caution">
    <text evidence="13">Lacks conserved residue(s) required for the propagation of feature annotation.</text>
</comment>
<dbReference type="PRINTS" id="PR00170">
    <property type="entry name" value="NACHANNEL"/>
</dbReference>
<feature type="domain" description="Ion transport" evidence="15">
    <location>
        <begin position="813"/>
        <end position="1047"/>
    </location>
</feature>
<protein>
    <recommendedName>
        <fullName evidence="13">Sodium channel protein</fullName>
    </recommendedName>
</protein>
<evidence type="ECO:0000256" key="9">
    <source>
        <dbReference type="ARBA" id="ARBA00023136"/>
    </source>
</evidence>
<feature type="region of interest" description="Disordered" evidence="14">
    <location>
        <begin position="1"/>
        <end position="53"/>
    </location>
</feature>
<keyword evidence="10" id="KW-1015">Disulfide bond</keyword>
<evidence type="ECO:0000256" key="10">
    <source>
        <dbReference type="ARBA" id="ARBA00023157"/>
    </source>
</evidence>
<feature type="transmembrane region" description="Helical" evidence="13">
    <location>
        <begin position="1017"/>
        <end position="1041"/>
    </location>
</feature>
<evidence type="ECO:0000256" key="11">
    <source>
        <dbReference type="ARBA" id="ARBA00023180"/>
    </source>
</evidence>
<feature type="transmembrane region" description="Helical" evidence="13">
    <location>
        <begin position="1828"/>
        <end position="1852"/>
    </location>
</feature>
<keyword evidence="13" id="KW-0915">Sodium</keyword>
<feature type="transmembrane region" description="Helical" evidence="13">
    <location>
        <begin position="355"/>
        <end position="374"/>
    </location>
</feature>
<gene>
    <name evidence="16" type="ORF">Ocin01_04919</name>
</gene>
<feature type="transmembrane region" description="Helical" evidence="13">
    <location>
        <begin position="934"/>
        <end position="954"/>
    </location>
</feature>
<dbReference type="GO" id="GO:0005248">
    <property type="term" value="F:voltage-gated sodium channel activity"/>
    <property type="evidence" value="ECO:0007669"/>
    <property type="project" value="InterPro"/>
</dbReference>
<feature type="transmembrane region" description="Helical" evidence="13">
    <location>
        <begin position="1797"/>
        <end position="1816"/>
    </location>
</feature>
<dbReference type="PANTHER" id="PTHR10037:SF62">
    <property type="entry name" value="SODIUM CHANNEL PROTEIN 60E"/>
    <property type="match status" value="1"/>
</dbReference>
<evidence type="ECO:0000256" key="13">
    <source>
        <dbReference type="RuleBase" id="RU361132"/>
    </source>
</evidence>
<feature type="transmembrane region" description="Helical" evidence="13">
    <location>
        <begin position="1464"/>
        <end position="1485"/>
    </location>
</feature>
<evidence type="ECO:0000259" key="15">
    <source>
        <dbReference type="Pfam" id="PF00520"/>
    </source>
</evidence>
<dbReference type="InterPro" id="IPR027359">
    <property type="entry name" value="Volt_channel_dom_sf"/>
</dbReference>
<comment type="function">
    <text evidence="13">Mediates the voltage-dependent sodium ion permeability of excitable membranes. Assuming opened or closed conformations in response to the voltage difference across the membrane, the protein forms a sodium-selective channel through which Na(+) ions may pass in accordance with their electrochemical gradient.</text>
</comment>
<feature type="compositionally biased region" description="Basic and acidic residues" evidence="14">
    <location>
        <begin position="1"/>
        <end position="19"/>
    </location>
</feature>
<feature type="compositionally biased region" description="Low complexity" evidence="14">
    <location>
        <begin position="37"/>
        <end position="53"/>
    </location>
</feature>
<feature type="transmembrane region" description="Helical" evidence="13">
    <location>
        <begin position="1497"/>
        <end position="1519"/>
    </location>
</feature>
<dbReference type="GO" id="GO:0086010">
    <property type="term" value="P:membrane depolarization during action potential"/>
    <property type="evidence" value="ECO:0007669"/>
    <property type="project" value="TreeGrafter"/>
</dbReference>
<evidence type="ECO:0000256" key="5">
    <source>
        <dbReference type="ARBA" id="ARBA00022737"/>
    </source>
</evidence>
<feature type="transmembrane region" description="Helical" evidence="13">
    <location>
        <begin position="2012"/>
        <end position="2039"/>
    </location>
</feature>
<evidence type="ECO:0000256" key="6">
    <source>
        <dbReference type="ARBA" id="ARBA00022882"/>
    </source>
</evidence>
<feature type="domain" description="Ion transport" evidence="15">
    <location>
        <begin position="276"/>
        <end position="600"/>
    </location>
</feature>
<feature type="compositionally biased region" description="Polar residues" evidence="14">
    <location>
        <begin position="144"/>
        <end position="153"/>
    </location>
</feature>
<feature type="region of interest" description="Disordered" evidence="14">
    <location>
        <begin position="126"/>
        <end position="166"/>
    </location>
</feature>
<dbReference type="Gene3D" id="1.10.287.70">
    <property type="match status" value="4"/>
</dbReference>
<feature type="transmembrane region" description="Helical" evidence="13">
    <location>
        <begin position="570"/>
        <end position="594"/>
    </location>
</feature>
<organism evidence="16 17">
    <name type="scientific">Orchesella cincta</name>
    <name type="common">Springtail</name>
    <name type="synonym">Podura cincta</name>
    <dbReference type="NCBI Taxonomy" id="48709"/>
    <lineage>
        <taxon>Eukaryota</taxon>
        <taxon>Metazoa</taxon>
        <taxon>Ecdysozoa</taxon>
        <taxon>Arthropoda</taxon>
        <taxon>Hexapoda</taxon>
        <taxon>Collembola</taxon>
        <taxon>Entomobryomorpha</taxon>
        <taxon>Entomobryoidea</taxon>
        <taxon>Orchesellidae</taxon>
        <taxon>Orchesellinae</taxon>
        <taxon>Orchesella</taxon>
    </lineage>
</organism>
<accession>A0A1D2N922</accession>